<keyword evidence="2" id="KW-1185">Reference proteome</keyword>
<comment type="caution">
    <text evidence="1">The sequence shown here is derived from an EMBL/GenBank/DDBJ whole genome shotgun (WGS) entry which is preliminary data.</text>
</comment>
<name>A0A2W2E8F6_9ACTN</name>
<protein>
    <submittedName>
        <fullName evidence="1">Uncharacterized protein</fullName>
    </submittedName>
</protein>
<dbReference type="Proteomes" id="UP000248924">
    <property type="component" value="Unassembled WGS sequence"/>
</dbReference>
<organism evidence="1 2">
    <name type="scientific">Micromonospora craterilacus</name>
    <dbReference type="NCBI Taxonomy" id="1655439"/>
    <lineage>
        <taxon>Bacteria</taxon>
        <taxon>Bacillati</taxon>
        <taxon>Actinomycetota</taxon>
        <taxon>Actinomycetes</taxon>
        <taxon>Micromonosporales</taxon>
        <taxon>Micromonosporaceae</taxon>
        <taxon>Micromonospora</taxon>
    </lineage>
</organism>
<sequence length="165" mass="18689">MPGPNDTYRAFYLHWGDHPVRLIPRMRSTWREQFVGDTAAWTADLLHRQADGDPLWHGDLAEPVGDTEWLYLIHQHHAAVEVHTPTTDDRWQLYSRHLLATHPDDLFVFTGDAVRCSGCGTVDEVEFATRATTEADAKPDAVMRCENCGRTETTTSNFATHRAST</sequence>
<proteinExistence type="predicted"/>
<reference evidence="1 2" key="1">
    <citation type="submission" date="2018-01" db="EMBL/GenBank/DDBJ databases">
        <title>Draft genome sequence of Jishengella sp. NA12.</title>
        <authorList>
            <person name="Sahin N."/>
            <person name="Ay H."/>
            <person name="Saygin H."/>
        </authorList>
    </citation>
    <scope>NUCLEOTIDE SEQUENCE [LARGE SCALE GENOMIC DNA]</scope>
    <source>
        <strain evidence="1 2">NA12</strain>
    </source>
</reference>
<evidence type="ECO:0000313" key="1">
    <source>
        <dbReference type="EMBL" id="PZG13455.1"/>
    </source>
</evidence>
<gene>
    <name evidence="1" type="ORF">C1I95_23670</name>
</gene>
<evidence type="ECO:0000313" key="2">
    <source>
        <dbReference type="Proteomes" id="UP000248924"/>
    </source>
</evidence>
<dbReference type="EMBL" id="POTY01000176">
    <property type="protein sequence ID" value="PZG13455.1"/>
    <property type="molecule type" value="Genomic_DNA"/>
</dbReference>
<accession>A0A2W2E8F6</accession>
<dbReference type="AlphaFoldDB" id="A0A2W2E8F6"/>